<sequence>MASIKQSVILGLATFTIFSSAASIPDTNPTEFGPSKAAAQHNAFGIFNAVHSAMRQWGSSLNHNGMSLFVVTIPPGVLLHHGSPNSTPPQGPEWLAFEIEHAELARVGGEGRVVDWQGVVDLIVARYADRLKYMADGVESLAWMQGELNGLLNTHIDYSEEDEGYQAALGRCTRYYTRVAVPNTQEDHLILAAIETVTHNICSTLLTVRKLVVENTHADEDSIIAAKEALRVLMGKLEWTTWKQCAGCNFDEVCFIPVWPFGDKASYEEPNCRNATTLDKGWWDPASRYWHPMPNLMPPPDESE</sequence>
<accession>A0ACB7P3Z3</accession>
<reference evidence="1 2" key="1">
    <citation type="journal article" date="2021" name="Nat. Commun.">
        <title>Genetic determinants of endophytism in the Arabidopsis root mycobiome.</title>
        <authorList>
            <person name="Mesny F."/>
            <person name="Miyauchi S."/>
            <person name="Thiergart T."/>
            <person name="Pickel B."/>
            <person name="Atanasova L."/>
            <person name="Karlsson M."/>
            <person name="Huettel B."/>
            <person name="Barry K.W."/>
            <person name="Haridas S."/>
            <person name="Chen C."/>
            <person name="Bauer D."/>
            <person name="Andreopoulos W."/>
            <person name="Pangilinan J."/>
            <person name="LaButti K."/>
            <person name="Riley R."/>
            <person name="Lipzen A."/>
            <person name="Clum A."/>
            <person name="Drula E."/>
            <person name="Henrissat B."/>
            <person name="Kohler A."/>
            <person name="Grigoriev I.V."/>
            <person name="Martin F.M."/>
            <person name="Hacquard S."/>
        </authorList>
    </citation>
    <scope>NUCLEOTIDE SEQUENCE [LARGE SCALE GENOMIC DNA]</scope>
    <source>
        <strain evidence="1 2">MPI-SDFR-AT-0079</strain>
    </source>
</reference>
<dbReference type="Proteomes" id="UP000724584">
    <property type="component" value="Unassembled WGS sequence"/>
</dbReference>
<protein>
    <submittedName>
        <fullName evidence="1">Uncharacterized protein</fullName>
    </submittedName>
</protein>
<evidence type="ECO:0000313" key="1">
    <source>
        <dbReference type="EMBL" id="KAH6623361.1"/>
    </source>
</evidence>
<organism evidence="1 2">
    <name type="scientific">Chaetomium tenue</name>
    <dbReference type="NCBI Taxonomy" id="1854479"/>
    <lineage>
        <taxon>Eukaryota</taxon>
        <taxon>Fungi</taxon>
        <taxon>Dikarya</taxon>
        <taxon>Ascomycota</taxon>
        <taxon>Pezizomycotina</taxon>
        <taxon>Sordariomycetes</taxon>
        <taxon>Sordariomycetidae</taxon>
        <taxon>Sordariales</taxon>
        <taxon>Chaetomiaceae</taxon>
        <taxon>Chaetomium</taxon>
    </lineage>
</organism>
<dbReference type="EMBL" id="JAGIZQ010000006">
    <property type="protein sequence ID" value="KAH6623361.1"/>
    <property type="molecule type" value="Genomic_DNA"/>
</dbReference>
<keyword evidence="2" id="KW-1185">Reference proteome</keyword>
<name>A0ACB7P3Z3_9PEZI</name>
<proteinExistence type="predicted"/>
<evidence type="ECO:0000313" key="2">
    <source>
        <dbReference type="Proteomes" id="UP000724584"/>
    </source>
</evidence>
<comment type="caution">
    <text evidence="1">The sequence shown here is derived from an EMBL/GenBank/DDBJ whole genome shotgun (WGS) entry which is preliminary data.</text>
</comment>
<gene>
    <name evidence="1" type="ORF">F5144DRAFT_595544</name>
</gene>